<dbReference type="RefSeq" id="WP_015634797.1">
    <property type="nucleotide sequence ID" value="NC_021237.1"/>
</dbReference>
<comment type="subcellular location">
    <subcellularLocation>
        <location evidence="1">Cell membrane</location>
        <topology evidence="1">Multi-pass membrane protein</topology>
    </subcellularLocation>
</comment>
<dbReference type="Proteomes" id="UP000013940">
    <property type="component" value="Chromosome"/>
</dbReference>
<evidence type="ECO:0000256" key="1">
    <source>
        <dbReference type="ARBA" id="ARBA00004651"/>
    </source>
</evidence>
<feature type="transmembrane region" description="Helical" evidence="8">
    <location>
        <begin position="102"/>
        <end position="122"/>
    </location>
</feature>
<evidence type="ECO:0000259" key="10">
    <source>
        <dbReference type="Pfam" id="PF19040"/>
    </source>
</evidence>
<feature type="transmembrane region" description="Helical" evidence="8">
    <location>
        <begin position="72"/>
        <end position="90"/>
    </location>
</feature>
<name>A0A2C9EJL4_PSEPH</name>
<keyword evidence="4 8" id="KW-0812">Transmembrane</keyword>
<protein>
    <submittedName>
        <fullName evidence="11">Putative peptidoglycan O-acetyltransferase YrhL</fullName>
        <ecNumber evidence="11">2.3.1.-</ecNumber>
    </submittedName>
</protein>
<sequence>MKYRSDIDGLRAIAVLSVVIFHLNVGLLPGGFVGVDIFFVISGYLISKIIYAETSNDSFSIANFYVRRARRILPAFLSVIVTTSIAAYCLQYPSELANYAKSAIASALFSANIYFYATLNYFSPSADEIPLLHLWSLGIEEQFYIFFPLIILGLSKVSKRLIPATIVIMLAVSLFFSQQLLSTNPTASFYLLPFRAFELLIGSLIALPALHLKKPPIISLCLFALGMAGLAYPIFFYNSQTPFPGIAAALPCLGAALIIMAGEQGDRMSMLLGSRPMVFVGKISYSLYLVHWPLIVFAKRAFPNADKEIAALVIFAMAILLAWLNYKLIEQTFRYAKKQWTPAHILSVASMSLCLVVAIGWFVSHKHGFPSSSQSRIDQVLTTMSYNPTKDYQAGECFLDPDQDPAKTDLLRCVPSGKNKTALLWGDSHAAHLYMGLRKTLGEHNISLGQLTASACAPILGMDMPARPYCKNANEIFLKKIEAARPDILIITAGWPISPEYMASLDRTLDKVDTLNLTKVVVIGEAPLFKRSVPLIMIERIKGKMFNFNSSNDVDWEVMQRSEAAVSEVVSHHNRIAYVSLTKAVCPNGSCPMASPDEKPLIYDIVHLTPEGSGLYAKEITPLIVN</sequence>
<dbReference type="PANTHER" id="PTHR23028">
    <property type="entry name" value="ACETYLTRANSFERASE"/>
    <property type="match status" value="1"/>
</dbReference>
<evidence type="ECO:0000313" key="12">
    <source>
        <dbReference type="Proteomes" id="UP000013940"/>
    </source>
</evidence>
<keyword evidence="5 8" id="KW-1133">Transmembrane helix</keyword>
<feature type="transmembrane region" description="Helical" evidence="8">
    <location>
        <begin position="12"/>
        <end position="41"/>
    </location>
</feature>
<dbReference type="Gene3D" id="3.40.50.1110">
    <property type="entry name" value="SGNH hydrolase"/>
    <property type="match status" value="1"/>
</dbReference>
<organism evidence="11 12">
    <name type="scientific">Pseudomonas protegens (strain DSM 19095 / LMG 27888 / CFBP 6595 / CHA0)</name>
    <dbReference type="NCBI Taxonomy" id="1124983"/>
    <lineage>
        <taxon>Bacteria</taxon>
        <taxon>Pseudomonadati</taxon>
        <taxon>Pseudomonadota</taxon>
        <taxon>Gammaproteobacteria</taxon>
        <taxon>Pseudomonadales</taxon>
        <taxon>Pseudomonadaceae</taxon>
        <taxon>Pseudomonas</taxon>
    </lineage>
</organism>
<evidence type="ECO:0000256" key="6">
    <source>
        <dbReference type="ARBA" id="ARBA00023136"/>
    </source>
</evidence>
<keyword evidence="6 8" id="KW-0472">Membrane</keyword>
<keyword evidence="2" id="KW-1003">Cell membrane</keyword>
<dbReference type="PANTHER" id="PTHR23028:SF53">
    <property type="entry name" value="ACYL_TRANSF_3 DOMAIN-CONTAINING PROTEIN"/>
    <property type="match status" value="1"/>
</dbReference>
<dbReference type="EC" id="2.3.1.-" evidence="11"/>
<dbReference type="InterPro" id="IPR002656">
    <property type="entry name" value="Acyl_transf_3_dom"/>
</dbReference>
<dbReference type="HOGENOM" id="CLU_005679_10_4_6"/>
<evidence type="ECO:0000256" key="2">
    <source>
        <dbReference type="ARBA" id="ARBA00022475"/>
    </source>
</evidence>
<proteinExistence type="predicted"/>
<feature type="transmembrane region" description="Helical" evidence="8">
    <location>
        <begin position="161"/>
        <end position="181"/>
    </location>
</feature>
<dbReference type="Pfam" id="PF19040">
    <property type="entry name" value="SGNH"/>
    <property type="match status" value="1"/>
</dbReference>
<feature type="transmembrane region" description="Helical" evidence="8">
    <location>
        <begin position="134"/>
        <end position="154"/>
    </location>
</feature>
<feature type="domain" description="SGNH" evidence="10">
    <location>
        <begin position="411"/>
        <end position="621"/>
    </location>
</feature>
<dbReference type="KEGG" id="pprc:PFLCHA0_c19760"/>
<dbReference type="GO" id="GO:0009103">
    <property type="term" value="P:lipopolysaccharide biosynthetic process"/>
    <property type="evidence" value="ECO:0007669"/>
    <property type="project" value="TreeGrafter"/>
</dbReference>
<dbReference type="InterPro" id="IPR050879">
    <property type="entry name" value="Acyltransferase_3"/>
</dbReference>
<evidence type="ECO:0000313" key="11">
    <source>
        <dbReference type="EMBL" id="AGL83758.1"/>
    </source>
</evidence>
<feature type="transmembrane region" description="Helical" evidence="8">
    <location>
        <begin position="243"/>
        <end position="262"/>
    </location>
</feature>
<feature type="transmembrane region" description="Helical" evidence="8">
    <location>
        <begin position="283"/>
        <end position="303"/>
    </location>
</feature>
<evidence type="ECO:0000256" key="3">
    <source>
        <dbReference type="ARBA" id="ARBA00022679"/>
    </source>
</evidence>
<keyword evidence="3 11" id="KW-0808">Transferase</keyword>
<dbReference type="InterPro" id="IPR043968">
    <property type="entry name" value="SGNH"/>
</dbReference>
<dbReference type="InterPro" id="IPR036514">
    <property type="entry name" value="SGNH_hydro_sf"/>
</dbReference>
<keyword evidence="7 11" id="KW-0012">Acyltransferase</keyword>
<dbReference type="EMBL" id="CP003190">
    <property type="protein sequence ID" value="AGL83758.1"/>
    <property type="molecule type" value="Genomic_DNA"/>
</dbReference>
<dbReference type="GO" id="GO:0005886">
    <property type="term" value="C:plasma membrane"/>
    <property type="evidence" value="ECO:0007669"/>
    <property type="project" value="UniProtKB-SubCell"/>
</dbReference>
<feature type="transmembrane region" description="Helical" evidence="8">
    <location>
        <begin position="187"/>
        <end position="210"/>
    </location>
</feature>
<reference evidence="12" key="1">
    <citation type="journal article" date="2014" name="Genome Announc.">
        <title>Full-genome sequence of the plant growth-promoting bacterium Pseudomonas protegens CHA0.</title>
        <authorList>
            <person name="Jousset A."/>
            <person name="Schuldes J."/>
            <person name="Keel C."/>
            <person name="Maurhofer M."/>
            <person name="Daniel R."/>
            <person name="Scheu S."/>
            <person name="Thuermer A."/>
        </authorList>
    </citation>
    <scope>NUCLEOTIDE SEQUENCE [LARGE SCALE GENOMIC DNA]</scope>
    <source>
        <strain evidence="12">DSM 19095 / LMG 27888 / CFBP 6595 / CHA0</strain>
    </source>
</reference>
<dbReference type="eggNOG" id="COG1835">
    <property type="taxonomic scope" value="Bacteria"/>
</dbReference>
<gene>
    <name evidence="11" type="primary">yrhL</name>
    <name evidence="11" type="ORF">PFLCHA0_c19760</name>
</gene>
<dbReference type="SUPFAM" id="SSF52266">
    <property type="entry name" value="SGNH hydrolase"/>
    <property type="match status" value="1"/>
</dbReference>
<evidence type="ECO:0000256" key="7">
    <source>
        <dbReference type="ARBA" id="ARBA00023315"/>
    </source>
</evidence>
<feature type="transmembrane region" description="Helical" evidence="8">
    <location>
        <begin position="309"/>
        <end position="329"/>
    </location>
</feature>
<evidence type="ECO:0000256" key="8">
    <source>
        <dbReference type="SAM" id="Phobius"/>
    </source>
</evidence>
<dbReference type="GeneID" id="57474965"/>
<dbReference type="GO" id="GO:0016788">
    <property type="term" value="F:hydrolase activity, acting on ester bonds"/>
    <property type="evidence" value="ECO:0007669"/>
    <property type="project" value="UniProtKB-ARBA"/>
</dbReference>
<dbReference type="AlphaFoldDB" id="A0A2C9EJL4"/>
<evidence type="ECO:0000259" key="9">
    <source>
        <dbReference type="Pfam" id="PF01757"/>
    </source>
</evidence>
<accession>A0A2C9EJL4</accession>
<evidence type="ECO:0000256" key="4">
    <source>
        <dbReference type="ARBA" id="ARBA00022692"/>
    </source>
</evidence>
<dbReference type="Pfam" id="PF01757">
    <property type="entry name" value="Acyl_transf_3"/>
    <property type="match status" value="1"/>
</dbReference>
<feature type="transmembrane region" description="Helical" evidence="8">
    <location>
        <begin position="217"/>
        <end position="237"/>
    </location>
</feature>
<feature type="transmembrane region" description="Helical" evidence="8">
    <location>
        <begin position="341"/>
        <end position="363"/>
    </location>
</feature>
<feature type="domain" description="Acyltransferase 3" evidence="9">
    <location>
        <begin position="6"/>
        <end position="324"/>
    </location>
</feature>
<dbReference type="GO" id="GO:0016747">
    <property type="term" value="F:acyltransferase activity, transferring groups other than amino-acyl groups"/>
    <property type="evidence" value="ECO:0007669"/>
    <property type="project" value="InterPro"/>
</dbReference>
<evidence type="ECO:0000256" key="5">
    <source>
        <dbReference type="ARBA" id="ARBA00022989"/>
    </source>
</evidence>